<feature type="transmembrane region" description="Helical" evidence="1">
    <location>
        <begin position="37"/>
        <end position="57"/>
    </location>
</feature>
<dbReference type="AlphaFoldDB" id="A0A2G5CMB1"/>
<feature type="transmembrane region" description="Helical" evidence="1">
    <location>
        <begin position="6"/>
        <end position="30"/>
    </location>
</feature>
<sequence>MVMLDLVVLVLVLLLLLLVVLVFLMLLLVLIVKIFHLFVLLVVLIPMIMEPIEFFIILLDYLILAKNFVAFRLSLVIRLWLTIWKTHMSRLIQLYLLL</sequence>
<dbReference type="Proteomes" id="UP000230069">
    <property type="component" value="Unassembled WGS sequence"/>
</dbReference>
<gene>
    <name evidence="2" type="ORF">AQUCO_04500171v1</name>
</gene>
<reference evidence="2 3" key="1">
    <citation type="submission" date="2017-09" db="EMBL/GenBank/DDBJ databases">
        <title>WGS assembly of Aquilegia coerulea Goldsmith.</title>
        <authorList>
            <person name="Hodges S."/>
            <person name="Kramer E."/>
            <person name="Nordborg M."/>
            <person name="Tomkins J."/>
            <person name="Borevitz J."/>
            <person name="Derieg N."/>
            <person name="Yan J."/>
            <person name="Mihaltcheva S."/>
            <person name="Hayes R.D."/>
            <person name="Rokhsar D."/>
        </authorList>
    </citation>
    <scope>NUCLEOTIDE SEQUENCE [LARGE SCALE GENOMIC DNA]</scope>
    <source>
        <strain evidence="3">cv. Goldsmith</strain>
    </source>
</reference>
<protein>
    <submittedName>
        <fullName evidence="2">Uncharacterized protein</fullName>
    </submittedName>
</protein>
<keyword evidence="1" id="KW-1133">Transmembrane helix</keyword>
<proteinExistence type="predicted"/>
<keyword evidence="1" id="KW-0472">Membrane</keyword>
<keyword evidence="1" id="KW-0812">Transmembrane</keyword>
<evidence type="ECO:0000313" key="2">
    <source>
        <dbReference type="EMBL" id="PIA32378.1"/>
    </source>
</evidence>
<dbReference type="InParanoid" id="A0A2G5CMB1"/>
<dbReference type="EMBL" id="KZ305062">
    <property type="protein sequence ID" value="PIA32378.1"/>
    <property type="molecule type" value="Genomic_DNA"/>
</dbReference>
<organism evidence="2 3">
    <name type="scientific">Aquilegia coerulea</name>
    <name type="common">Rocky mountain columbine</name>
    <dbReference type="NCBI Taxonomy" id="218851"/>
    <lineage>
        <taxon>Eukaryota</taxon>
        <taxon>Viridiplantae</taxon>
        <taxon>Streptophyta</taxon>
        <taxon>Embryophyta</taxon>
        <taxon>Tracheophyta</taxon>
        <taxon>Spermatophyta</taxon>
        <taxon>Magnoliopsida</taxon>
        <taxon>Ranunculales</taxon>
        <taxon>Ranunculaceae</taxon>
        <taxon>Thalictroideae</taxon>
        <taxon>Aquilegia</taxon>
    </lineage>
</organism>
<name>A0A2G5CMB1_AQUCA</name>
<evidence type="ECO:0000313" key="3">
    <source>
        <dbReference type="Proteomes" id="UP000230069"/>
    </source>
</evidence>
<accession>A0A2G5CMB1</accession>
<evidence type="ECO:0000256" key="1">
    <source>
        <dbReference type="SAM" id="Phobius"/>
    </source>
</evidence>
<keyword evidence="3" id="KW-1185">Reference proteome</keyword>